<accession>A0A6S6TR18</accession>
<reference evidence="1" key="1">
    <citation type="submission" date="2020-01" db="EMBL/GenBank/DDBJ databases">
        <authorList>
            <person name="Meier V. D."/>
            <person name="Meier V D."/>
        </authorList>
    </citation>
    <scope>NUCLEOTIDE SEQUENCE</scope>
    <source>
        <strain evidence="1">HLG_WM_MAG_05</strain>
    </source>
</reference>
<organism evidence="1">
    <name type="scientific">uncultured Sulfurovum sp</name>
    <dbReference type="NCBI Taxonomy" id="269237"/>
    <lineage>
        <taxon>Bacteria</taxon>
        <taxon>Pseudomonadati</taxon>
        <taxon>Campylobacterota</taxon>
        <taxon>Epsilonproteobacteria</taxon>
        <taxon>Campylobacterales</taxon>
        <taxon>Sulfurovaceae</taxon>
        <taxon>Sulfurovum</taxon>
        <taxon>environmental samples</taxon>
    </lineage>
</organism>
<gene>
    <name evidence="1" type="ORF">HELGO_WM4775</name>
</gene>
<sequence>MVIVLELAHFSLPLEEKNKEWAKRNMTFANELCKEIIQKYQHKFKIIPTILLNNLDEDTMESAEAFIDEMVEGQKYIRSESIRLVSERNLKNRAFKALKNNEKLADSFINIEGKAFLKDDEYQHDLAAGFVNEQGKIIPRCGLILTSFLDMVAKFANDRLHQKSNADVLFISFSEQFHEYQRVRLGVDIYSKTHKKATIHPIVLHWSYDIDQALSSFRECNTQKWHEVEL</sequence>
<name>A0A6S6TR18_9BACT</name>
<protein>
    <submittedName>
        <fullName evidence="1">Uncharacterized protein</fullName>
    </submittedName>
</protein>
<proteinExistence type="predicted"/>
<evidence type="ECO:0000313" key="1">
    <source>
        <dbReference type="EMBL" id="CAA6817496.1"/>
    </source>
</evidence>
<dbReference type="AlphaFoldDB" id="A0A6S6TR18"/>
<dbReference type="EMBL" id="CACVAU010000052">
    <property type="protein sequence ID" value="CAA6817496.1"/>
    <property type="molecule type" value="Genomic_DNA"/>
</dbReference>